<protein>
    <submittedName>
        <fullName evidence="2">Uncharacterized protein</fullName>
    </submittedName>
</protein>
<dbReference type="AlphaFoldDB" id="M8AGX6"/>
<accession>M8AGX6</accession>
<name>M8AGX6_TRIUA</name>
<sequence length="158" mass="16979">MADGLDAQNFRGGRIQASGGGTNKASGFSRAAPRLLRRAPERKGGRTRERERENREEGEKRGGGTAGGCAVGFSDEEEIGRGRSREWAAFGKGGAGRGAHGAGLPGRDGRGQGWSAAANLMWRTSRGGRRVRGGFIWDLNLTDFFEEHELCMLIAPVY</sequence>
<evidence type="ECO:0000256" key="1">
    <source>
        <dbReference type="SAM" id="MobiDB-lite"/>
    </source>
</evidence>
<feature type="region of interest" description="Disordered" evidence="1">
    <location>
        <begin position="1"/>
        <end position="110"/>
    </location>
</feature>
<evidence type="ECO:0000313" key="2">
    <source>
        <dbReference type="EMBL" id="EMS64140.1"/>
    </source>
</evidence>
<gene>
    <name evidence="2" type="ORF">TRIUR3_04589</name>
</gene>
<proteinExistence type="predicted"/>
<reference evidence="2" key="1">
    <citation type="journal article" date="2013" name="Nature">
        <title>Draft genome of the wheat A-genome progenitor Triticum urartu.</title>
        <authorList>
            <person name="Ling H.Q."/>
            <person name="Zhao S."/>
            <person name="Liu D."/>
            <person name="Wang J."/>
            <person name="Sun H."/>
            <person name="Zhang C."/>
            <person name="Fan H."/>
            <person name="Li D."/>
            <person name="Dong L."/>
            <person name="Tao Y."/>
            <person name="Gao C."/>
            <person name="Wu H."/>
            <person name="Li Y."/>
            <person name="Cui Y."/>
            <person name="Guo X."/>
            <person name="Zheng S."/>
            <person name="Wang B."/>
            <person name="Yu K."/>
            <person name="Liang Q."/>
            <person name="Yang W."/>
            <person name="Lou X."/>
            <person name="Chen J."/>
            <person name="Feng M."/>
            <person name="Jian J."/>
            <person name="Zhang X."/>
            <person name="Luo G."/>
            <person name="Jiang Y."/>
            <person name="Liu J."/>
            <person name="Wang Z."/>
            <person name="Sha Y."/>
            <person name="Zhang B."/>
            <person name="Wu H."/>
            <person name="Tang D."/>
            <person name="Shen Q."/>
            <person name="Xue P."/>
            <person name="Zou S."/>
            <person name="Wang X."/>
            <person name="Liu X."/>
            <person name="Wang F."/>
            <person name="Yang Y."/>
            <person name="An X."/>
            <person name="Dong Z."/>
            <person name="Zhang K."/>
            <person name="Zhang X."/>
            <person name="Luo M.C."/>
            <person name="Dvorak J."/>
            <person name="Tong Y."/>
            <person name="Wang J."/>
            <person name="Yang H."/>
            <person name="Li Z."/>
            <person name="Wang D."/>
            <person name="Zhang A."/>
            <person name="Wang J."/>
        </authorList>
    </citation>
    <scope>NUCLEOTIDE SEQUENCE</scope>
</reference>
<dbReference type="OMA" id="FEEHELC"/>
<organism evidence="2">
    <name type="scientific">Triticum urartu</name>
    <name type="common">Red wild einkorn</name>
    <name type="synonym">Crithodium urartu</name>
    <dbReference type="NCBI Taxonomy" id="4572"/>
    <lineage>
        <taxon>Eukaryota</taxon>
        <taxon>Viridiplantae</taxon>
        <taxon>Streptophyta</taxon>
        <taxon>Embryophyta</taxon>
        <taxon>Tracheophyta</taxon>
        <taxon>Spermatophyta</taxon>
        <taxon>Magnoliopsida</taxon>
        <taxon>Liliopsida</taxon>
        <taxon>Poales</taxon>
        <taxon>Poaceae</taxon>
        <taxon>BOP clade</taxon>
        <taxon>Pooideae</taxon>
        <taxon>Triticodae</taxon>
        <taxon>Triticeae</taxon>
        <taxon>Triticinae</taxon>
        <taxon>Triticum</taxon>
    </lineage>
</organism>
<feature type="compositionally biased region" description="Gly residues" evidence="1">
    <location>
        <begin position="91"/>
        <end position="106"/>
    </location>
</feature>
<feature type="compositionally biased region" description="Basic and acidic residues" evidence="1">
    <location>
        <begin position="38"/>
        <end position="62"/>
    </location>
</feature>
<dbReference type="EMBL" id="KD059972">
    <property type="protein sequence ID" value="EMS64140.1"/>
    <property type="molecule type" value="Genomic_DNA"/>
</dbReference>